<dbReference type="AlphaFoldDB" id="A0A6F8YZK3"/>
<name>A0A6F8YZK3_9ACTN</name>
<proteinExistence type="predicted"/>
<reference evidence="2 3" key="2">
    <citation type="submission" date="2020-03" db="EMBL/GenBank/DDBJ databases">
        <authorList>
            <person name="Ichikawa N."/>
            <person name="Kimura A."/>
            <person name="Kitahashi Y."/>
            <person name="Uohara A."/>
        </authorList>
    </citation>
    <scope>NUCLEOTIDE SEQUENCE [LARGE SCALE GENOMIC DNA]</scope>
    <source>
        <strain evidence="2 3">NBRC 105367</strain>
    </source>
</reference>
<dbReference type="EMBL" id="AP022871">
    <property type="protein sequence ID" value="BCB91567.1"/>
    <property type="molecule type" value="Genomic_DNA"/>
</dbReference>
<accession>A0A6F8YZK3</accession>
<feature type="compositionally biased region" description="Basic and acidic residues" evidence="1">
    <location>
        <begin position="56"/>
        <end position="66"/>
    </location>
</feature>
<sequence length="91" mass="10059">MAGSRAFEGCAEFAWFVLLVRVIVDLSDPMRTHWRAVRSLPEPAPAAFRRFARPSQDPRDRSRLADEGNPGDFGDDTATRATLGRLAIDSA</sequence>
<organism evidence="2 3">
    <name type="scientific">Phytohabitans suffuscus</name>
    <dbReference type="NCBI Taxonomy" id="624315"/>
    <lineage>
        <taxon>Bacteria</taxon>
        <taxon>Bacillati</taxon>
        <taxon>Actinomycetota</taxon>
        <taxon>Actinomycetes</taxon>
        <taxon>Micromonosporales</taxon>
        <taxon>Micromonosporaceae</taxon>
    </lineage>
</organism>
<evidence type="ECO:0000313" key="2">
    <source>
        <dbReference type="EMBL" id="BCB91567.1"/>
    </source>
</evidence>
<feature type="region of interest" description="Disordered" evidence="1">
    <location>
        <begin position="47"/>
        <end position="78"/>
    </location>
</feature>
<dbReference type="Proteomes" id="UP000503011">
    <property type="component" value="Chromosome"/>
</dbReference>
<gene>
    <name evidence="2" type="ORF">Psuf_088800</name>
</gene>
<evidence type="ECO:0000313" key="3">
    <source>
        <dbReference type="Proteomes" id="UP000503011"/>
    </source>
</evidence>
<keyword evidence="3" id="KW-1185">Reference proteome</keyword>
<protein>
    <submittedName>
        <fullName evidence="2">Uncharacterized protein</fullName>
    </submittedName>
</protein>
<evidence type="ECO:0000256" key="1">
    <source>
        <dbReference type="SAM" id="MobiDB-lite"/>
    </source>
</evidence>
<reference evidence="2 3" key="1">
    <citation type="submission" date="2020-03" db="EMBL/GenBank/DDBJ databases">
        <title>Whole genome shotgun sequence of Phytohabitans suffuscus NBRC 105367.</title>
        <authorList>
            <person name="Komaki H."/>
            <person name="Tamura T."/>
        </authorList>
    </citation>
    <scope>NUCLEOTIDE SEQUENCE [LARGE SCALE GENOMIC DNA]</scope>
    <source>
        <strain evidence="2 3">NBRC 105367</strain>
    </source>
</reference>
<dbReference type="KEGG" id="psuu:Psuf_088800"/>